<evidence type="ECO:0000313" key="3">
    <source>
        <dbReference type="Proteomes" id="UP000282971"/>
    </source>
</evidence>
<evidence type="ECO:0000313" key="2">
    <source>
        <dbReference type="EMBL" id="RVT93638.1"/>
    </source>
</evidence>
<evidence type="ECO:0000256" key="1">
    <source>
        <dbReference type="SAM" id="SignalP"/>
    </source>
</evidence>
<gene>
    <name evidence="2" type="ORF">EOD43_07160</name>
</gene>
<dbReference type="InterPro" id="IPR030972">
    <property type="entry name" value="UrcA_uranyl"/>
</dbReference>
<name>A0A437M7E1_9SPHN</name>
<feature type="chain" id="PRO_5019097474" evidence="1">
    <location>
        <begin position="25"/>
        <end position="100"/>
    </location>
</feature>
<dbReference type="AlphaFoldDB" id="A0A437M7E1"/>
<feature type="signal peptide" evidence="1">
    <location>
        <begin position="1"/>
        <end position="24"/>
    </location>
</feature>
<keyword evidence="1" id="KW-0732">Signal</keyword>
<protein>
    <submittedName>
        <fullName evidence="2">UrcA family protein</fullName>
    </submittedName>
</protein>
<proteinExistence type="predicted"/>
<accession>A0A437M7E1</accession>
<reference evidence="2 3" key="1">
    <citation type="submission" date="2019-01" db="EMBL/GenBank/DDBJ databases">
        <authorList>
            <person name="Chen W.-M."/>
        </authorList>
    </citation>
    <scope>NUCLEOTIDE SEQUENCE [LARGE SCALE GENOMIC DNA]</scope>
    <source>
        <strain evidence="2 3">CCP-7</strain>
    </source>
</reference>
<organism evidence="2 3">
    <name type="scientific">Sphingomonas crocodyli</name>
    <dbReference type="NCBI Taxonomy" id="1979270"/>
    <lineage>
        <taxon>Bacteria</taxon>
        <taxon>Pseudomonadati</taxon>
        <taxon>Pseudomonadota</taxon>
        <taxon>Alphaproteobacteria</taxon>
        <taxon>Sphingomonadales</taxon>
        <taxon>Sphingomonadaceae</taxon>
        <taxon>Sphingomonas</taxon>
    </lineage>
</organism>
<keyword evidence="3" id="KW-1185">Reference proteome</keyword>
<comment type="caution">
    <text evidence="2">The sequence shown here is derived from an EMBL/GenBank/DDBJ whole genome shotgun (WGS) entry which is preliminary data.</text>
</comment>
<dbReference type="Proteomes" id="UP000282971">
    <property type="component" value="Unassembled WGS sequence"/>
</dbReference>
<dbReference type="NCBIfam" id="TIGR04433">
    <property type="entry name" value="UrcA_uranyl"/>
    <property type="match status" value="1"/>
</dbReference>
<dbReference type="RefSeq" id="WP_127742448.1">
    <property type="nucleotide sequence ID" value="NZ_SACN01000001.1"/>
</dbReference>
<sequence length="100" mass="10291">MNATNKILTAVAAVAAATVNIAFAAPVNAAPAVKVAYGDLDLNSDKGNAQLQVRLHRAADKLCGRGQAAIVTTVCRHKVVAEARQQMADATPANVVLASR</sequence>
<dbReference type="EMBL" id="SACN01000001">
    <property type="protein sequence ID" value="RVT93638.1"/>
    <property type="molecule type" value="Genomic_DNA"/>
</dbReference>